<sequence>MSFPDRQSGAEMENNFHCGMDFESFLEDKKCSRSVELRRILSCFYTFVRNNAKMKAITFLLAERG</sequence>
<name>B9Y2Y7_9FIRM</name>
<dbReference type="HOGENOM" id="CLU_2843890_0_0_9"/>
<evidence type="ECO:0000313" key="2">
    <source>
        <dbReference type="Proteomes" id="UP000005950"/>
    </source>
</evidence>
<reference evidence="1 2" key="2">
    <citation type="submission" date="2009-02" db="EMBL/GenBank/DDBJ databases">
        <title>Draft genome sequence of Holdemania filiformis DSM 12042.</title>
        <authorList>
            <person name="Sudarsanam P."/>
            <person name="Ley R."/>
            <person name="Guruge J."/>
            <person name="Turnbaugh P.J."/>
            <person name="Mahowald M."/>
            <person name="Liep D."/>
            <person name="Gordon J."/>
        </authorList>
    </citation>
    <scope>NUCLEOTIDE SEQUENCE [LARGE SCALE GENOMIC DNA]</scope>
    <source>
        <strain evidence="1 2">DSM 12042</strain>
    </source>
</reference>
<dbReference type="EMBL" id="ACCF01000008">
    <property type="protein sequence ID" value="EEF69635.1"/>
    <property type="molecule type" value="Genomic_DNA"/>
</dbReference>
<protein>
    <submittedName>
        <fullName evidence="1">Uncharacterized protein</fullName>
    </submittedName>
</protein>
<proteinExistence type="predicted"/>
<dbReference type="Proteomes" id="UP000005950">
    <property type="component" value="Unassembled WGS sequence"/>
</dbReference>
<evidence type="ECO:0000313" key="1">
    <source>
        <dbReference type="EMBL" id="EEF69635.1"/>
    </source>
</evidence>
<gene>
    <name evidence="1" type="ORF">HOLDEFILI_00162</name>
</gene>
<comment type="caution">
    <text evidence="1">The sequence shown here is derived from an EMBL/GenBank/DDBJ whole genome shotgun (WGS) entry which is preliminary data.</text>
</comment>
<dbReference type="STRING" id="545696.HOLDEFILI_00162"/>
<reference evidence="1 2" key="1">
    <citation type="submission" date="2008-12" db="EMBL/GenBank/DDBJ databases">
        <authorList>
            <person name="Fulton L."/>
            <person name="Clifton S."/>
            <person name="Fulton B."/>
            <person name="Xu J."/>
            <person name="Minx P."/>
            <person name="Pepin K.H."/>
            <person name="Johnson M."/>
            <person name="Bhonagiri V."/>
            <person name="Nash W.E."/>
            <person name="Mardis E.R."/>
            <person name="Wilson R.K."/>
        </authorList>
    </citation>
    <scope>NUCLEOTIDE SEQUENCE [LARGE SCALE GENOMIC DNA]</scope>
    <source>
        <strain evidence="1 2">DSM 12042</strain>
    </source>
</reference>
<organism evidence="1 2">
    <name type="scientific">Holdemania filiformis DSM 12042</name>
    <dbReference type="NCBI Taxonomy" id="545696"/>
    <lineage>
        <taxon>Bacteria</taxon>
        <taxon>Bacillati</taxon>
        <taxon>Bacillota</taxon>
        <taxon>Erysipelotrichia</taxon>
        <taxon>Erysipelotrichales</taxon>
        <taxon>Erysipelotrichaceae</taxon>
        <taxon>Holdemania</taxon>
    </lineage>
</organism>
<accession>B9Y2Y7</accession>
<dbReference type="AlphaFoldDB" id="B9Y2Y7"/>